<dbReference type="EMBL" id="RSFW01000015">
    <property type="protein sequence ID" value="RSD26548.1"/>
    <property type="molecule type" value="Genomic_DNA"/>
</dbReference>
<dbReference type="Proteomes" id="UP000279911">
    <property type="component" value="Unassembled WGS sequence"/>
</dbReference>
<sequence>MEFKTVELDVREDINNKLEPFQKIMEAISNLQKNDVLILHAPFKPVPLYGVLKAKGFEHEAEKIEAKHYRITFTKTGGK</sequence>
<dbReference type="OrthoDB" id="30295at2"/>
<dbReference type="InterPro" id="IPR018720">
    <property type="entry name" value="DUF2249"/>
</dbReference>
<protein>
    <submittedName>
        <fullName evidence="2">DUF2249 domain-containing protein</fullName>
    </submittedName>
</protein>
<feature type="domain" description="DUF2249" evidence="1">
    <location>
        <begin position="7"/>
        <end position="75"/>
    </location>
</feature>
<name>A0A3R9FW56_9BACI</name>
<dbReference type="RefSeq" id="WP_125480681.1">
    <property type="nucleotide sequence ID" value="NZ_RSFW01000015.1"/>
</dbReference>
<gene>
    <name evidence="2" type="ORF">EJA10_14220</name>
</gene>
<evidence type="ECO:0000259" key="1">
    <source>
        <dbReference type="Pfam" id="PF10006"/>
    </source>
</evidence>
<evidence type="ECO:0000313" key="2">
    <source>
        <dbReference type="EMBL" id="RSD26548.1"/>
    </source>
</evidence>
<dbReference type="STRING" id="285983.UB32_09470"/>
<dbReference type="Pfam" id="PF10006">
    <property type="entry name" value="DUF2249"/>
    <property type="match status" value="1"/>
</dbReference>
<reference evidence="3" key="1">
    <citation type="submission" date="2018-12" db="EMBL/GenBank/DDBJ databases">
        <title>Bacillus chawlae sp. nov., Bacillus glennii sp. nov., and Bacillus saganii sp. nov. Isolated from the Vehicle Assembly Building at Kennedy Space Center where the Viking Spacecraft were Assembled.</title>
        <authorList>
            <person name="Seuylemezian A."/>
            <person name="Vaishampayan P."/>
        </authorList>
    </citation>
    <scope>NUCLEOTIDE SEQUENCE [LARGE SCALE GENOMIC DNA]</scope>
    <source>
        <strain evidence="3">DSM 13966</strain>
    </source>
</reference>
<proteinExistence type="predicted"/>
<comment type="caution">
    <text evidence="2">The sequence shown here is derived from an EMBL/GenBank/DDBJ whole genome shotgun (WGS) entry which is preliminary data.</text>
</comment>
<evidence type="ECO:0000313" key="3">
    <source>
        <dbReference type="Proteomes" id="UP000279911"/>
    </source>
</evidence>
<accession>A0A3R9FW56</accession>
<organism evidence="2 3">
    <name type="scientific">Mesobacillus subterraneus</name>
    <dbReference type="NCBI Taxonomy" id="285983"/>
    <lineage>
        <taxon>Bacteria</taxon>
        <taxon>Bacillati</taxon>
        <taxon>Bacillota</taxon>
        <taxon>Bacilli</taxon>
        <taxon>Bacillales</taxon>
        <taxon>Bacillaceae</taxon>
        <taxon>Mesobacillus</taxon>
    </lineage>
</organism>
<dbReference type="AlphaFoldDB" id="A0A3R9FW56"/>